<evidence type="ECO:0000313" key="1">
    <source>
        <dbReference type="EMBL" id="SVD78022.1"/>
    </source>
</evidence>
<dbReference type="AlphaFoldDB" id="A0A382Y3U4"/>
<proteinExistence type="predicted"/>
<organism evidence="1">
    <name type="scientific">marine metagenome</name>
    <dbReference type="NCBI Taxonomy" id="408172"/>
    <lineage>
        <taxon>unclassified sequences</taxon>
        <taxon>metagenomes</taxon>
        <taxon>ecological metagenomes</taxon>
    </lineage>
</organism>
<accession>A0A382Y3U4</accession>
<reference evidence="1" key="1">
    <citation type="submission" date="2018-05" db="EMBL/GenBank/DDBJ databases">
        <authorList>
            <person name="Lanie J.A."/>
            <person name="Ng W.-L."/>
            <person name="Kazmierczak K.M."/>
            <person name="Andrzejewski T.M."/>
            <person name="Davidsen T.M."/>
            <person name="Wayne K.J."/>
            <person name="Tettelin H."/>
            <person name="Glass J.I."/>
            <person name="Rusch D."/>
            <person name="Podicherti R."/>
            <person name="Tsui H.-C.T."/>
            <person name="Winkler M.E."/>
        </authorList>
    </citation>
    <scope>NUCLEOTIDE SEQUENCE</scope>
</reference>
<gene>
    <name evidence="1" type="ORF">METZ01_LOCUS430876</name>
</gene>
<protein>
    <submittedName>
        <fullName evidence="1">Uncharacterized protein</fullName>
    </submittedName>
</protein>
<dbReference type="EMBL" id="UINC01172768">
    <property type="protein sequence ID" value="SVD78022.1"/>
    <property type="molecule type" value="Genomic_DNA"/>
</dbReference>
<name>A0A382Y3U4_9ZZZZ</name>
<feature type="non-terminal residue" evidence="1">
    <location>
        <position position="62"/>
    </location>
</feature>
<sequence length="62" mass="7336">MEGSKRLMNEKDFDEMFDLFNSWMDDENIIQIGHRTAFLPPQNNKYKDITSIYQCSMIAGEK</sequence>